<accession>A0A1F5ZPI2</accession>
<reference evidence="3 4" key="1">
    <citation type="journal article" date="2016" name="Nat. Commun.">
        <title>Thousands of microbial genomes shed light on interconnected biogeochemical processes in an aquifer system.</title>
        <authorList>
            <person name="Anantharaman K."/>
            <person name="Brown C.T."/>
            <person name="Hug L.A."/>
            <person name="Sharon I."/>
            <person name="Castelle C.J."/>
            <person name="Probst A.J."/>
            <person name="Thomas B.C."/>
            <person name="Singh A."/>
            <person name="Wilkins M.J."/>
            <person name="Karaoz U."/>
            <person name="Brodie E.L."/>
            <person name="Williams K.H."/>
            <person name="Hubbard S.S."/>
            <person name="Banfield J.F."/>
        </authorList>
    </citation>
    <scope>NUCLEOTIDE SEQUENCE [LARGE SCALE GENOMIC DNA]</scope>
</reference>
<gene>
    <name evidence="3" type="ORF">A2773_06450</name>
</gene>
<organism evidence="3 4">
    <name type="scientific">Candidatus Gottesmanbacteria bacterium RIFCSPHIGHO2_01_FULL_39_10</name>
    <dbReference type="NCBI Taxonomy" id="1798375"/>
    <lineage>
        <taxon>Bacteria</taxon>
        <taxon>Candidatus Gottesmaniibacteriota</taxon>
    </lineage>
</organism>
<name>A0A1F5ZPI2_9BACT</name>
<dbReference type="STRING" id="1798375.A2773_06450"/>
<evidence type="ECO:0000313" key="4">
    <source>
        <dbReference type="Proteomes" id="UP000177383"/>
    </source>
</evidence>
<dbReference type="Proteomes" id="UP000177383">
    <property type="component" value="Unassembled WGS sequence"/>
</dbReference>
<feature type="transmembrane region" description="Helical" evidence="2">
    <location>
        <begin position="20"/>
        <end position="41"/>
    </location>
</feature>
<evidence type="ECO:0000256" key="2">
    <source>
        <dbReference type="SAM" id="Phobius"/>
    </source>
</evidence>
<proteinExistence type="predicted"/>
<protein>
    <submittedName>
        <fullName evidence="3">Uncharacterized protein</fullName>
    </submittedName>
</protein>
<feature type="compositionally biased region" description="Low complexity" evidence="1">
    <location>
        <begin position="192"/>
        <end position="212"/>
    </location>
</feature>
<dbReference type="AlphaFoldDB" id="A0A1F5ZPI2"/>
<comment type="caution">
    <text evidence="3">The sequence shown here is derived from an EMBL/GenBank/DDBJ whole genome shotgun (WGS) entry which is preliminary data.</text>
</comment>
<feature type="region of interest" description="Disordered" evidence="1">
    <location>
        <begin position="179"/>
        <end position="227"/>
    </location>
</feature>
<keyword evidence="2" id="KW-1133">Transmembrane helix</keyword>
<dbReference type="EMBL" id="MFJE01000022">
    <property type="protein sequence ID" value="OGG14234.1"/>
    <property type="molecule type" value="Genomic_DNA"/>
</dbReference>
<keyword evidence="2" id="KW-0812">Transmembrane</keyword>
<sequence length="382" mass="38882">MSKKESLLYKDFGELLKKRFQFSLFNLLLILISIFIVAFFAGSSTAGVFQLNPQAFFRTGVGTEQGGFVLFAPTLTPVPTVPVNCQICEETGCPSERCKTECVECEAKPSPTPTTPVNCKSCEDAGCPAGRCKTECVKCGAEPTPTPTKPVNCQKCVETGCPTWQCYNQCSACTEPPPGASPTGTKKPKPTKTPTPGSGTPSVTKGPTSTPKPGEPTEDPNCDEWTAQENDCGPGGNQCRISENGYDWQGCSCSLAPDAPDTENCDTNPGTVPDDAPSNDGVPVGGRCTGSGDCSSGSCDQYGSCVAAGACAGDGQTISSSKPHCCAGTQTSGGSGECKRVSGGGGAGGSCPGDCATSAQNCRNLGGNPSGSGGCPAGVCCN</sequence>
<evidence type="ECO:0000256" key="1">
    <source>
        <dbReference type="SAM" id="MobiDB-lite"/>
    </source>
</evidence>
<evidence type="ECO:0000313" key="3">
    <source>
        <dbReference type="EMBL" id="OGG14234.1"/>
    </source>
</evidence>
<keyword evidence="2" id="KW-0472">Membrane</keyword>